<sequence>HHDNRDFAVIPNYQPRGQSLADQTSMGVVRGFQWLTVFLQLYIRAYARACRVETSVASDMNTFLSGWLSEMTEDEKTFLKFSQILHEWIPCPPLLSREAAMAALTGTATPSDATAAPAQNGGVDPAANTNGDQERKQSPPPPHVKQDGSAPVTVEASAETAVKYFEDAAARAKALADQGELLWEVCHVAALAQEAYILLQIVSLPYISKSGKSKIKLADSGPVVESLKAVRAQAATHLRTISTLLNDIAEKEGSTTRKDEWAEGCAPLGEANSALGNEFASSVAKKTLEARKTVCEGLANGIVKVVAGN</sequence>
<proteinExistence type="predicted"/>
<dbReference type="STRING" id="1051891.A0A0C3L2L0"/>
<evidence type="ECO:0000313" key="3">
    <source>
        <dbReference type="Proteomes" id="UP000054248"/>
    </source>
</evidence>
<keyword evidence="3" id="KW-1185">Reference proteome</keyword>
<accession>A0A0C3L2L0</accession>
<reference evidence="2 3" key="1">
    <citation type="submission" date="2014-04" db="EMBL/GenBank/DDBJ databases">
        <authorList>
            <consortium name="DOE Joint Genome Institute"/>
            <person name="Kuo A."/>
            <person name="Girlanda M."/>
            <person name="Perotto S."/>
            <person name="Kohler A."/>
            <person name="Nagy L.G."/>
            <person name="Floudas D."/>
            <person name="Copeland A."/>
            <person name="Barry K.W."/>
            <person name="Cichocki N."/>
            <person name="Veneault-Fourrey C."/>
            <person name="LaButti K."/>
            <person name="Lindquist E.A."/>
            <person name="Lipzen A."/>
            <person name="Lundell T."/>
            <person name="Morin E."/>
            <person name="Murat C."/>
            <person name="Sun H."/>
            <person name="Tunlid A."/>
            <person name="Henrissat B."/>
            <person name="Grigoriev I.V."/>
            <person name="Hibbett D.S."/>
            <person name="Martin F."/>
            <person name="Nordberg H.P."/>
            <person name="Cantor M.N."/>
            <person name="Hua S.X."/>
        </authorList>
    </citation>
    <scope>NUCLEOTIDE SEQUENCE [LARGE SCALE GENOMIC DNA]</scope>
    <source>
        <strain evidence="2 3">MUT 4182</strain>
    </source>
</reference>
<name>A0A0C3L2L0_9AGAM</name>
<dbReference type="OrthoDB" id="1874341at2759"/>
<dbReference type="HOGENOM" id="CLU_901845_0_0_1"/>
<gene>
    <name evidence="2" type="ORF">M407DRAFT_6980</name>
</gene>
<organism evidence="2 3">
    <name type="scientific">Tulasnella calospora MUT 4182</name>
    <dbReference type="NCBI Taxonomy" id="1051891"/>
    <lineage>
        <taxon>Eukaryota</taxon>
        <taxon>Fungi</taxon>
        <taxon>Dikarya</taxon>
        <taxon>Basidiomycota</taxon>
        <taxon>Agaricomycotina</taxon>
        <taxon>Agaricomycetes</taxon>
        <taxon>Cantharellales</taxon>
        <taxon>Tulasnellaceae</taxon>
        <taxon>Tulasnella</taxon>
    </lineage>
</organism>
<feature type="compositionally biased region" description="Low complexity" evidence="1">
    <location>
        <begin position="108"/>
        <end position="118"/>
    </location>
</feature>
<dbReference type="EMBL" id="KN823000">
    <property type="protein sequence ID" value="KIO27968.1"/>
    <property type="molecule type" value="Genomic_DNA"/>
</dbReference>
<reference evidence="3" key="2">
    <citation type="submission" date="2015-01" db="EMBL/GenBank/DDBJ databases">
        <title>Evolutionary Origins and Diversification of the Mycorrhizal Mutualists.</title>
        <authorList>
            <consortium name="DOE Joint Genome Institute"/>
            <consortium name="Mycorrhizal Genomics Consortium"/>
            <person name="Kohler A."/>
            <person name="Kuo A."/>
            <person name="Nagy L.G."/>
            <person name="Floudas D."/>
            <person name="Copeland A."/>
            <person name="Barry K.W."/>
            <person name="Cichocki N."/>
            <person name="Veneault-Fourrey C."/>
            <person name="LaButti K."/>
            <person name="Lindquist E.A."/>
            <person name="Lipzen A."/>
            <person name="Lundell T."/>
            <person name="Morin E."/>
            <person name="Murat C."/>
            <person name="Riley R."/>
            <person name="Ohm R."/>
            <person name="Sun H."/>
            <person name="Tunlid A."/>
            <person name="Henrissat B."/>
            <person name="Grigoriev I.V."/>
            <person name="Hibbett D.S."/>
            <person name="Martin F."/>
        </authorList>
    </citation>
    <scope>NUCLEOTIDE SEQUENCE [LARGE SCALE GENOMIC DNA]</scope>
    <source>
        <strain evidence="3">MUT 4182</strain>
    </source>
</reference>
<feature type="region of interest" description="Disordered" evidence="1">
    <location>
        <begin position="108"/>
        <end position="152"/>
    </location>
</feature>
<dbReference type="Proteomes" id="UP000054248">
    <property type="component" value="Unassembled WGS sequence"/>
</dbReference>
<dbReference type="AlphaFoldDB" id="A0A0C3L2L0"/>
<protein>
    <submittedName>
        <fullName evidence="2">Uncharacterized protein</fullName>
    </submittedName>
</protein>
<feature type="non-terminal residue" evidence="2">
    <location>
        <position position="1"/>
    </location>
</feature>
<evidence type="ECO:0000313" key="2">
    <source>
        <dbReference type="EMBL" id="KIO27968.1"/>
    </source>
</evidence>
<evidence type="ECO:0000256" key="1">
    <source>
        <dbReference type="SAM" id="MobiDB-lite"/>
    </source>
</evidence>